<dbReference type="Proteomes" id="UP001140511">
    <property type="component" value="Unassembled WGS sequence"/>
</dbReference>
<dbReference type="PANTHER" id="PTHR34714">
    <property type="entry name" value="EGF-LIKE DOMAIN-CONTAINING PROTEIN"/>
    <property type="match status" value="1"/>
</dbReference>
<comment type="caution">
    <text evidence="2">The sequence shown here is derived from an EMBL/GenBank/DDBJ whole genome shotgun (WGS) entry which is preliminary data.</text>
</comment>
<gene>
    <name evidence="2" type="ORF">T069G_00583</name>
</gene>
<evidence type="ECO:0000313" key="3">
    <source>
        <dbReference type="Proteomes" id="UP001140511"/>
    </source>
</evidence>
<keyword evidence="3" id="KW-1185">Reference proteome</keyword>
<organism evidence="2 3">
    <name type="scientific">Trichoderma breve</name>
    <dbReference type="NCBI Taxonomy" id="2034170"/>
    <lineage>
        <taxon>Eukaryota</taxon>
        <taxon>Fungi</taxon>
        <taxon>Dikarya</taxon>
        <taxon>Ascomycota</taxon>
        <taxon>Pezizomycotina</taxon>
        <taxon>Sordariomycetes</taxon>
        <taxon>Hypocreomycetidae</taxon>
        <taxon>Hypocreales</taxon>
        <taxon>Hypocreaceae</taxon>
        <taxon>Trichoderma</taxon>
    </lineage>
</organism>
<dbReference type="AlphaFoldDB" id="A0A9W9EC80"/>
<evidence type="ECO:0000256" key="1">
    <source>
        <dbReference type="SAM" id="Coils"/>
    </source>
</evidence>
<reference evidence="2" key="1">
    <citation type="submission" date="2022-09" db="EMBL/GenBank/DDBJ databases">
        <title>Chromosome-level assembly of Trichoderma breve T069, a fungus used in development of biopesticide product.</title>
        <authorList>
            <person name="Lin R."/>
            <person name="Liu T."/>
        </authorList>
    </citation>
    <scope>NUCLEOTIDE SEQUENCE</scope>
    <source>
        <strain evidence="2">T069</strain>
    </source>
</reference>
<dbReference type="GeneID" id="80862481"/>
<name>A0A9W9EC80_9HYPO</name>
<protein>
    <submittedName>
        <fullName evidence="2">Uncharacterized protein</fullName>
    </submittedName>
</protein>
<sequence length="818" mass="89412">MLNAARALPSPSSSCIINNMTNTALQPNNPADWQKYATSDAMTAIPLRDGDNVNDRSKLAIHRGVFLDASAVLDPGMHNLNVYTDVLAFMTEDITISPAKYGTVNIAARVLTAAKPVTLRVPSGDAATSAISIYARVVNQPISVCMGDSNPVALDLGADTDNVGAAVAFDNGEVVVEYLKNYPYDNHPELQVSLETELRIALVQFWINSSIAISICSYVAVITAGQKSHTMLNAQAVALGQQLAGRIMAGQNMTYAPVLVLDTYKNTMKLALTAASAFETQYDRFQDKATSLKEQIEAWKTMLAKATDSQTMQGKLRDSAYQKYQDAAKAADSCDQQFRVDNDVVQDAGVHFQNGIKKWKFEQKLKAIKEIITAVITFAVGIGEMCVGNPAGASGAEKAVEVAVEAEKIANQVAAKVTSGTFKKLKEVVKALGKLYPSVSKMVTAIKAVESNPGVDVPSIAEISGTTKGDADSSAIATMAAWDIWILESDDQMSFAVTAGIEGATAYQLALRKHAINGKQLVQIQAEAVKAGYEYVQAQMELIRCTKQVKDLQSLIDSYTGQEDVYLKAEAQFYDRLLALKTGVVIELQNMVWAYRYWALSESKIALEATKSIKDYDSDVYQIARDMETIDEQYPSDFQAFTYYDESDKLPFNFGELLVKGLTGETYTGSFTLAPNKALAGVFFGGSHYRLSGLDPTLKGALPKKKASKDGMVIVHLQITTSGIYEDIQDGQVFRFASLPQSRQCSYELNENGERGKTWDNPIFETKYHAEPTPFTQWKIKLLNPEEVDLSGLSGVDLKWEGQVRFAPSQVLGERLKE</sequence>
<dbReference type="RefSeq" id="XP_056033109.1">
    <property type="nucleotide sequence ID" value="XM_056167793.1"/>
</dbReference>
<dbReference type="EMBL" id="JAOPEN010000001">
    <property type="protein sequence ID" value="KAJ4864053.1"/>
    <property type="molecule type" value="Genomic_DNA"/>
</dbReference>
<evidence type="ECO:0000313" key="2">
    <source>
        <dbReference type="EMBL" id="KAJ4864053.1"/>
    </source>
</evidence>
<accession>A0A9W9EC80</accession>
<dbReference type="PANTHER" id="PTHR34714:SF2">
    <property type="entry name" value="EGF-LIKE DOMAIN-CONTAINING PROTEIN"/>
    <property type="match status" value="1"/>
</dbReference>
<proteinExistence type="predicted"/>
<keyword evidence="1" id="KW-0175">Coiled coil</keyword>
<feature type="coiled-coil region" evidence="1">
    <location>
        <begin position="275"/>
        <end position="302"/>
    </location>
</feature>